<feature type="domain" description="RNA polymerase Rpb1" evidence="2">
    <location>
        <begin position="44"/>
        <end position="157"/>
    </location>
</feature>
<keyword evidence="5" id="KW-1185">Reference proteome</keyword>
<dbReference type="OMA" id="ETERYVC"/>
<proteinExistence type="predicted"/>
<dbReference type="GO" id="GO:0003899">
    <property type="term" value="F:DNA-directed RNA polymerase activity"/>
    <property type="evidence" value="ECO:0007669"/>
    <property type="project" value="UniProtKB-EC"/>
</dbReference>
<dbReference type="EMBL" id="JH688147">
    <property type="protein sequence ID" value="EJD33620.1"/>
    <property type="molecule type" value="Genomic_DNA"/>
</dbReference>
<dbReference type="OrthoDB" id="270392at2759"/>
<dbReference type="InParanoid" id="J0WMP2"/>
<protein>
    <recommendedName>
        <fullName evidence="1">DNA-directed RNA polymerase</fullName>
        <ecNumber evidence="1">2.7.7.6</ecNumber>
    </recommendedName>
</protein>
<dbReference type="InterPro" id="IPR007075">
    <property type="entry name" value="RNA_pol_Rpb1_6"/>
</dbReference>
<sequence>MAGREGLIDTAGKTAETERYVCYDGTVRNSRGDLIQLIYGKDGMDGAFIERQTIESFHIDNKRFEVKHRVDVTDPMLGFRHGVLAVGLHDSSPELQLKLDEEFDQLRADRYVLRKEIFRNAEPHNSHCLPVNLRRIIQNAQQIFHIDCRKHSDLEPAIEAHENATVLFHIQLRSTFATRPVLEERHLNREASEWVLDEADAMFTQFVAPGKMCGMLEA</sequence>
<dbReference type="Gene3D" id="6.20.50.80">
    <property type="match status" value="1"/>
</dbReference>
<reference evidence="5" key="1">
    <citation type="journal article" date="2012" name="Science">
        <title>The Paleozoic origin of enzymatic lignin decomposition reconstructed from 31 fungal genomes.</title>
        <authorList>
            <person name="Floudas D."/>
            <person name="Binder M."/>
            <person name="Riley R."/>
            <person name="Barry K."/>
            <person name="Blanchette R.A."/>
            <person name="Henrissat B."/>
            <person name="Martinez A.T."/>
            <person name="Otillar R."/>
            <person name="Spatafora J.W."/>
            <person name="Yadav J.S."/>
            <person name="Aerts A."/>
            <person name="Benoit I."/>
            <person name="Boyd A."/>
            <person name="Carlson A."/>
            <person name="Copeland A."/>
            <person name="Coutinho P.M."/>
            <person name="de Vries R.P."/>
            <person name="Ferreira P."/>
            <person name="Findley K."/>
            <person name="Foster B."/>
            <person name="Gaskell J."/>
            <person name="Glotzer D."/>
            <person name="Gorecki P."/>
            <person name="Heitman J."/>
            <person name="Hesse C."/>
            <person name="Hori C."/>
            <person name="Igarashi K."/>
            <person name="Jurgens J.A."/>
            <person name="Kallen N."/>
            <person name="Kersten P."/>
            <person name="Kohler A."/>
            <person name="Kuees U."/>
            <person name="Kumar T.K.A."/>
            <person name="Kuo A."/>
            <person name="LaButti K."/>
            <person name="Larrondo L.F."/>
            <person name="Lindquist E."/>
            <person name="Ling A."/>
            <person name="Lombard V."/>
            <person name="Lucas S."/>
            <person name="Lundell T."/>
            <person name="Martin R."/>
            <person name="McLaughlin D.J."/>
            <person name="Morgenstern I."/>
            <person name="Morin E."/>
            <person name="Murat C."/>
            <person name="Nagy L.G."/>
            <person name="Nolan M."/>
            <person name="Ohm R.A."/>
            <person name="Patyshakuliyeva A."/>
            <person name="Rokas A."/>
            <person name="Ruiz-Duenas F.J."/>
            <person name="Sabat G."/>
            <person name="Salamov A."/>
            <person name="Samejima M."/>
            <person name="Schmutz J."/>
            <person name="Slot J.C."/>
            <person name="St John F."/>
            <person name="Stenlid J."/>
            <person name="Sun H."/>
            <person name="Sun S."/>
            <person name="Syed K."/>
            <person name="Tsang A."/>
            <person name="Wiebenga A."/>
            <person name="Young D."/>
            <person name="Pisabarro A."/>
            <person name="Eastwood D.C."/>
            <person name="Martin F."/>
            <person name="Cullen D."/>
            <person name="Grigoriev I.V."/>
            <person name="Hibbett D.S."/>
        </authorList>
    </citation>
    <scope>NUCLEOTIDE SEQUENCE [LARGE SCALE GENOMIC DNA]</scope>
    <source>
        <strain evidence="5">TFB10046</strain>
    </source>
</reference>
<dbReference type="Proteomes" id="UP000006514">
    <property type="component" value="Unassembled WGS sequence"/>
</dbReference>
<gene>
    <name evidence="4" type="ORF">AURDEDRAFT_140622</name>
</gene>
<evidence type="ECO:0000259" key="3">
    <source>
        <dbReference type="Pfam" id="PF04998"/>
    </source>
</evidence>
<evidence type="ECO:0000256" key="1">
    <source>
        <dbReference type="ARBA" id="ARBA00012418"/>
    </source>
</evidence>
<dbReference type="AlphaFoldDB" id="J0WMP2"/>
<dbReference type="GO" id="GO:0006351">
    <property type="term" value="P:DNA-templated transcription"/>
    <property type="evidence" value="ECO:0007669"/>
    <property type="project" value="InterPro"/>
</dbReference>
<dbReference type="InterPro" id="IPR007081">
    <property type="entry name" value="RNA_pol_Rpb1_5"/>
</dbReference>
<dbReference type="Pfam" id="PF04992">
    <property type="entry name" value="RNA_pol_Rpb1_6"/>
    <property type="match status" value="2"/>
</dbReference>
<evidence type="ECO:0000313" key="4">
    <source>
        <dbReference type="EMBL" id="EJD33620.1"/>
    </source>
</evidence>
<dbReference type="SUPFAM" id="SSF64484">
    <property type="entry name" value="beta and beta-prime subunits of DNA dependent RNA-polymerase"/>
    <property type="match status" value="1"/>
</dbReference>
<dbReference type="KEGG" id="adl:AURDEDRAFT_140622"/>
<feature type="domain" description="RNA polymerase Rpb1" evidence="3">
    <location>
        <begin position="1"/>
        <end position="217"/>
    </location>
</feature>
<name>J0WMP2_AURST</name>
<feature type="domain" description="RNA polymerase Rpb1" evidence="2">
    <location>
        <begin position="158"/>
        <end position="205"/>
    </location>
</feature>
<dbReference type="Pfam" id="PF04998">
    <property type="entry name" value="RNA_pol_Rpb1_5"/>
    <property type="match status" value="1"/>
</dbReference>
<evidence type="ECO:0000313" key="5">
    <source>
        <dbReference type="Proteomes" id="UP000006514"/>
    </source>
</evidence>
<evidence type="ECO:0000259" key="2">
    <source>
        <dbReference type="Pfam" id="PF04992"/>
    </source>
</evidence>
<dbReference type="eggNOG" id="KOG0260">
    <property type="taxonomic scope" value="Eukaryota"/>
</dbReference>
<dbReference type="GO" id="GO:0003677">
    <property type="term" value="F:DNA binding"/>
    <property type="evidence" value="ECO:0007669"/>
    <property type="project" value="InterPro"/>
</dbReference>
<dbReference type="EC" id="2.7.7.6" evidence="1"/>
<accession>J0WMP2</accession>
<organism evidence="4 5">
    <name type="scientific">Auricularia subglabra (strain TFB-10046 / SS5)</name>
    <name type="common">White-rot fungus</name>
    <name type="synonym">Auricularia delicata (strain TFB10046)</name>
    <dbReference type="NCBI Taxonomy" id="717982"/>
    <lineage>
        <taxon>Eukaryota</taxon>
        <taxon>Fungi</taxon>
        <taxon>Dikarya</taxon>
        <taxon>Basidiomycota</taxon>
        <taxon>Agaricomycotina</taxon>
        <taxon>Agaricomycetes</taxon>
        <taxon>Auriculariales</taxon>
        <taxon>Auriculariaceae</taxon>
        <taxon>Auricularia</taxon>
    </lineage>
</organism>